<feature type="compositionally biased region" description="Basic and acidic residues" evidence="1">
    <location>
        <begin position="433"/>
        <end position="443"/>
    </location>
</feature>
<proteinExistence type="predicted"/>
<dbReference type="AlphaFoldDB" id="H8WYH5"/>
<dbReference type="GO" id="GO:0000460">
    <property type="term" value="P:maturation of 5.8S rRNA"/>
    <property type="evidence" value="ECO:0007669"/>
    <property type="project" value="TreeGrafter"/>
</dbReference>
<dbReference type="Proteomes" id="UP000005018">
    <property type="component" value="Chromosome 1"/>
</dbReference>
<sequence length="477" mass="55336">MKGTPIVTAYRSNEDLLELKKWFYDFDDAQDNRKRAIEKVKILLTRGRLPHGIEATSILTSVLLRDDDDDLDMDSNVAQLAYTMALIRFVNGLLDPFQQSNYAIPMQLLAKQLNLPTFFVELRHMGTHENLPSLDILRIATKDALTWLYDNYWCHVEGDGESEPLVNAEADAYAEVVNFRFIQFEEQISGFMVYEDLKTFKKLRKDNLEMPLFTNDCNDQDTFKLRKCVGELAEFCNSDPELLADLLIRRYYLIYPHQKLEAKGIKHNPLLKKLYIPLVDELGVRLIVSLFIKISKLLDGKELGEVNRRVYKKLGFAITFSETEVAQLVEWLPYIIKKMLSSPFSEENFTQIQISNQKELLKSVFDRVSSFCKHDDSLLVKLLQVMKESTRENVDPNLLKEINDNYDEAVKRANKKSFDLPPSLDEILAESVEKRQLQDEKQNTNRKRSKNANSSEKKVYLMEPHDDWTPTPFGMPV</sequence>
<gene>
    <name evidence="2" type="ORF">CORT_0A09060</name>
</gene>
<dbReference type="KEGG" id="cot:CORT_0A09060"/>
<dbReference type="HOGENOM" id="CLU_043823_0_0_1"/>
<dbReference type="GO" id="GO:0090730">
    <property type="term" value="C:Las1 complex"/>
    <property type="evidence" value="ECO:0007669"/>
    <property type="project" value="InterPro"/>
</dbReference>
<dbReference type="Pfam" id="PF04031">
    <property type="entry name" value="Las1"/>
    <property type="match status" value="1"/>
</dbReference>
<feature type="compositionally biased region" description="Basic and acidic residues" evidence="1">
    <location>
        <begin position="455"/>
        <end position="468"/>
    </location>
</feature>
<feature type="region of interest" description="Disordered" evidence="1">
    <location>
        <begin position="433"/>
        <end position="477"/>
    </location>
</feature>
<accession>H8WYH5</accession>
<protein>
    <submittedName>
        <fullName evidence="2">Las1 bud formation and morphogenesis protein</fullName>
    </submittedName>
</protein>
<dbReference type="OrthoDB" id="10263222at2759"/>
<dbReference type="GO" id="GO:0000470">
    <property type="term" value="P:maturation of LSU-rRNA"/>
    <property type="evidence" value="ECO:0007669"/>
    <property type="project" value="TreeGrafter"/>
</dbReference>
<evidence type="ECO:0000313" key="3">
    <source>
        <dbReference type="Proteomes" id="UP000005018"/>
    </source>
</evidence>
<reference evidence="2 3" key="1">
    <citation type="journal article" date="2012" name="PLoS ONE">
        <title>Sequence and analysis of the genome of the pathogenic yeast Candida orthopsilosis.</title>
        <authorList>
            <person name="Riccombeni A."/>
            <person name="Vidanes G."/>
            <person name="Proux-Wera E."/>
            <person name="Wolfe K.H."/>
            <person name="Butler G."/>
        </authorList>
    </citation>
    <scope>NUCLEOTIDE SEQUENCE [LARGE SCALE GENOMIC DNA]</scope>
    <source>
        <strain evidence="2 3">Co 90-125</strain>
    </source>
</reference>
<organism evidence="2 3">
    <name type="scientific">Candida orthopsilosis (strain 90-125)</name>
    <name type="common">Yeast</name>
    <dbReference type="NCBI Taxonomy" id="1136231"/>
    <lineage>
        <taxon>Eukaryota</taxon>
        <taxon>Fungi</taxon>
        <taxon>Dikarya</taxon>
        <taxon>Ascomycota</taxon>
        <taxon>Saccharomycotina</taxon>
        <taxon>Pichiomycetes</taxon>
        <taxon>Debaryomycetaceae</taxon>
        <taxon>Candida/Lodderomyces clade</taxon>
        <taxon>Candida</taxon>
    </lineage>
</organism>
<keyword evidence="3" id="KW-1185">Reference proteome</keyword>
<dbReference type="EMBL" id="HE681719">
    <property type="protein sequence ID" value="CCG21290.1"/>
    <property type="molecule type" value="Genomic_DNA"/>
</dbReference>
<evidence type="ECO:0000256" key="1">
    <source>
        <dbReference type="SAM" id="MobiDB-lite"/>
    </source>
</evidence>
<dbReference type="GO" id="GO:0030687">
    <property type="term" value="C:preribosome, large subunit precursor"/>
    <property type="evidence" value="ECO:0007669"/>
    <property type="project" value="TreeGrafter"/>
</dbReference>
<dbReference type="PANTHER" id="PTHR15002:SF0">
    <property type="entry name" value="RIBOSOMAL BIOGENESIS PROTEIN LAS1L"/>
    <property type="match status" value="1"/>
</dbReference>
<dbReference type="InterPro" id="IPR007174">
    <property type="entry name" value="Las1"/>
</dbReference>
<dbReference type="GeneID" id="14537818"/>
<name>H8WYH5_CANO9</name>
<dbReference type="PANTHER" id="PTHR15002">
    <property type="entry name" value="RIBOSOMAL BIOGENESIS PROTEIN LAS1L"/>
    <property type="match status" value="1"/>
</dbReference>
<dbReference type="RefSeq" id="XP_003866729.1">
    <property type="nucleotide sequence ID" value="XM_003866681.1"/>
</dbReference>
<dbReference type="GO" id="GO:0004519">
    <property type="term" value="F:endonuclease activity"/>
    <property type="evidence" value="ECO:0007669"/>
    <property type="project" value="InterPro"/>
</dbReference>
<evidence type="ECO:0000313" key="2">
    <source>
        <dbReference type="EMBL" id="CCG21290.1"/>
    </source>
</evidence>
<dbReference type="eggNOG" id="KOG2425">
    <property type="taxonomic scope" value="Eukaryota"/>
</dbReference>